<dbReference type="Pfam" id="PF01182">
    <property type="entry name" value="Glucosamine_iso"/>
    <property type="match status" value="1"/>
</dbReference>
<protein>
    <submittedName>
        <fullName evidence="2">6-phosphogluconolactonase</fullName>
        <ecNumber evidence="2">3.1.1.31</ecNumber>
    </submittedName>
</protein>
<dbReference type="InParanoid" id="A0A1Z5JXZ8"/>
<comment type="caution">
    <text evidence="2">The sequence shown here is derived from an EMBL/GenBank/DDBJ whole genome shotgun (WGS) entry which is preliminary data.</text>
</comment>
<evidence type="ECO:0000313" key="3">
    <source>
        <dbReference type="Proteomes" id="UP000198406"/>
    </source>
</evidence>
<dbReference type="OrthoDB" id="432544at2759"/>
<dbReference type="Gene3D" id="3.40.50.1360">
    <property type="match status" value="1"/>
</dbReference>
<reference evidence="2 3" key="1">
    <citation type="journal article" date="2015" name="Plant Cell">
        <title>Oil accumulation by the oleaginous diatom Fistulifera solaris as revealed by the genome and transcriptome.</title>
        <authorList>
            <person name="Tanaka T."/>
            <person name="Maeda Y."/>
            <person name="Veluchamy A."/>
            <person name="Tanaka M."/>
            <person name="Abida H."/>
            <person name="Marechal E."/>
            <person name="Bowler C."/>
            <person name="Muto M."/>
            <person name="Sunaga Y."/>
            <person name="Tanaka M."/>
            <person name="Yoshino T."/>
            <person name="Taniguchi T."/>
            <person name="Fukuda Y."/>
            <person name="Nemoto M."/>
            <person name="Matsumoto M."/>
            <person name="Wong P.S."/>
            <person name="Aburatani S."/>
            <person name="Fujibuchi W."/>
        </authorList>
    </citation>
    <scope>NUCLEOTIDE SEQUENCE [LARGE SCALE GENOMIC DNA]</scope>
    <source>
        <strain evidence="2 3">JPCC DA0580</strain>
    </source>
</reference>
<evidence type="ECO:0000313" key="2">
    <source>
        <dbReference type="EMBL" id="GAX18874.1"/>
    </source>
</evidence>
<dbReference type="InterPro" id="IPR037171">
    <property type="entry name" value="NagB/RpiA_transferase-like"/>
</dbReference>
<feature type="domain" description="Glucosamine/galactosamine-6-phosphate isomerase" evidence="1">
    <location>
        <begin position="44"/>
        <end position="268"/>
    </location>
</feature>
<accession>A0A1Z5JXZ8</accession>
<dbReference type="InterPro" id="IPR006148">
    <property type="entry name" value="Glc/Gal-6P_isomerase"/>
</dbReference>
<dbReference type="EC" id="3.1.1.31" evidence="2"/>
<proteinExistence type="predicted"/>
<dbReference type="Proteomes" id="UP000198406">
    <property type="component" value="Unassembled WGS sequence"/>
</dbReference>
<dbReference type="GO" id="GO:0017057">
    <property type="term" value="F:6-phosphogluconolactonase activity"/>
    <property type="evidence" value="ECO:0007669"/>
    <property type="project" value="UniProtKB-EC"/>
</dbReference>
<evidence type="ECO:0000259" key="1">
    <source>
        <dbReference type="Pfam" id="PF01182"/>
    </source>
</evidence>
<keyword evidence="3" id="KW-1185">Reference proteome</keyword>
<dbReference type="SUPFAM" id="SSF100950">
    <property type="entry name" value="NagB/RpiA/CoA transferase-like"/>
    <property type="match status" value="1"/>
</dbReference>
<keyword evidence="2" id="KW-0378">Hydrolase</keyword>
<gene>
    <name evidence="2" type="ORF">FisN_26Hu176</name>
</gene>
<dbReference type="InterPro" id="IPR039104">
    <property type="entry name" value="6PGL"/>
</dbReference>
<dbReference type="PANTHER" id="PTHR11054">
    <property type="entry name" value="6-PHOSPHOGLUCONOLACTONASE"/>
    <property type="match status" value="1"/>
</dbReference>
<organism evidence="2 3">
    <name type="scientific">Fistulifera solaris</name>
    <name type="common">Oleaginous diatom</name>
    <dbReference type="NCBI Taxonomy" id="1519565"/>
    <lineage>
        <taxon>Eukaryota</taxon>
        <taxon>Sar</taxon>
        <taxon>Stramenopiles</taxon>
        <taxon>Ochrophyta</taxon>
        <taxon>Bacillariophyta</taxon>
        <taxon>Bacillariophyceae</taxon>
        <taxon>Bacillariophycidae</taxon>
        <taxon>Naviculales</taxon>
        <taxon>Naviculaceae</taxon>
        <taxon>Fistulifera</taxon>
    </lineage>
</organism>
<dbReference type="EMBL" id="BDSP01000132">
    <property type="protein sequence ID" value="GAX18874.1"/>
    <property type="molecule type" value="Genomic_DNA"/>
</dbReference>
<dbReference type="GO" id="GO:0005975">
    <property type="term" value="P:carbohydrate metabolic process"/>
    <property type="evidence" value="ECO:0007669"/>
    <property type="project" value="InterPro"/>
</dbReference>
<sequence length="292" mass="31217">MRLILLAGTSFAITQGYVRNVPSLIRPPFALDLSSAKDVWILPTEQDVSNAVHSIVEDAANKAIAEKGSFALAIPGGSVLTVLSSLEPKGDWVSKTTLAYVNHKCVPNDDLSSAIHAKARNMFLDRWGLTNVVTLDGTADAQAEASAYQAKLEAIPASVLPRDADGFPVFDLCLIGVGDDGHIGSLYPGRDEINEASKWAIGVEMKSPPSISLTLPVMQRAKQSVVSAAGKSDKYPKGKASAMRLAVDDEQVTPAEFPACALRGTTVWIFDEPNGSEMPSRQRATLDEFLAH</sequence>
<dbReference type="PANTHER" id="PTHR11054:SF0">
    <property type="entry name" value="6-PHOSPHOGLUCONOLACTONASE"/>
    <property type="match status" value="1"/>
</dbReference>
<name>A0A1Z5JXZ8_FISSO</name>
<dbReference type="AlphaFoldDB" id="A0A1Z5JXZ8"/>